<feature type="compositionally biased region" description="Basic and acidic residues" evidence="10">
    <location>
        <begin position="1131"/>
        <end position="1141"/>
    </location>
</feature>
<dbReference type="InterPro" id="IPR043128">
    <property type="entry name" value="Rev_trsase/Diguanyl_cyclase"/>
</dbReference>
<feature type="coiled-coil region" evidence="9">
    <location>
        <begin position="2123"/>
        <end position="2178"/>
    </location>
</feature>
<feature type="region of interest" description="Disordered" evidence="10">
    <location>
        <begin position="2593"/>
        <end position="2622"/>
    </location>
</feature>
<dbReference type="GO" id="GO:0003964">
    <property type="term" value="F:RNA-directed DNA polymerase activity"/>
    <property type="evidence" value="ECO:0007669"/>
    <property type="project" value="UniProtKB-KW"/>
</dbReference>
<dbReference type="InterPro" id="IPR041373">
    <property type="entry name" value="RT_RNaseH"/>
</dbReference>
<dbReference type="SUPFAM" id="SSF56672">
    <property type="entry name" value="DNA/RNA polymerases"/>
    <property type="match status" value="1"/>
</dbReference>
<evidence type="ECO:0000259" key="11">
    <source>
        <dbReference type="PROSITE" id="PS50158"/>
    </source>
</evidence>
<keyword evidence="6" id="KW-0378">Hydrolase</keyword>
<dbReference type="PANTHER" id="PTHR37984">
    <property type="entry name" value="PROTEIN CBG26694"/>
    <property type="match status" value="1"/>
</dbReference>
<dbReference type="CDD" id="cd09274">
    <property type="entry name" value="RNase_HI_RT_Ty3"/>
    <property type="match status" value="1"/>
</dbReference>
<evidence type="ECO:0000313" key="13">
    <source>
        <dbReference type="EMBL" id="GEU89276.1"/>
    </source>
</evidence>
<dbReference type="Pfam" id="PF00098">
    <property type="entry name" value="zf-CCHC"/>
    <property type="match status" value="1"/>
</dbReference>
<organism evidence="13">
    <name type="scientific">Tanacetum cinerariifolium</name>
    <name type="common">Dalmatian daisy</name>
    <name type="synonym">Chrysanthemum cinerariifolium</name>
    <dbReference type="NCBI Taxonomy" id="118510"/>
    <lineage>
        <taxon>Eukaryota</taxon>
        <taxon>Viridiplantae</taxon>
        <taxon>Streptophyta</taxon>
        <taxon>Embryophyta</taxon>
        <taxon>Tracheophyta</taxon>
        <taxon>Spermatophyta</taxon>
        <taxon>Magnoliopsida</taxon>
        <taxon>eudicotyledons</taxon>
        <taxon>Gunneridae</taxon>
        <taxon>Pentapetalae</taxon>
        <taxon>asterids</taxon>
        <taxon>campanulids</taxon>
        <taxon>Asterales</taxon>
        <taxon>Asteraceae</taxon>
        <taxon>Asteroideae</taxon>
        <taxon>Anthemideae</taxon>
        <taxon>Anthemidinae</taxon>
        <taxon>Tanacetum</taxon>
    </lineage>
</organism>
<feature type="region of interest" description="Disordered" evidence="10">
    <location>
        <begin position="2411"/>
        <end position="2439"/>
    </location>
</feature>
<dbReference type="InterPro" id="IPR001584">
    <property type="entry name" value="Integrase_cat-core"/>
</dbReference>
<keyword evidence="8" id="KW-0479">Metal-binding</keyword>
<dbReference type="PROSITE" id="PS50158">
    <property type="entry name" value="ZF_CCHC"/>
    <property type="match status" value="1"/>
</dbReference>
<feature type="domain" description="Integrase catalytic" evidence="12">
    <location>
        <begin position="2930"/>
        <end position="3116"/>
    </location>
</feature>
<dbReference type="InterPro" id="IPR001878">
    <property type="entry name" value="Znf_CCHC"/>
</dbReference>
<feature type="compositionally biased region" description="Polar residues" evidence="10">
    <location>
        <begin position="3157"/>
        <end position="3171"/>
    </location>
</feature>
<keyword evidence="2" id="KW-0808">Transferase</keyword>
<dbReference type="GO" id="GO:0015074">
    <property type="term" value="P:DNA integration"/>
    <property type="evidence" value="ECO:0007669"/>
    <property type="project" value="InterPro"/>
</dbReference>
<accession>A0A6L2NT65</accession>
<dbReference type="GO" id="GO:0003676">
    <property type="term" value="F:nucleic acid binding"/>
    <property type="evidence" value="ECO:0007669"/>
    <property type="project" value="InterPro"/>
</dbReference>
<evidence type="ECO:0000256" key="5">
    <source>
        <dbReference type="ARBA" id="ARBA00022759"/>
    </source>
</evidence>
<evidence type="ECO:0000256" key="2">
    <source>
        <dbReference type="ARBA" id="ARBA00022679"/>
    </source>
</evidence>
<evidence type="ECO:0000259" key="12">
    <source>
        <dbReference type="PROSITE" id="PS50994"/>
    </source>
</evidence>
<evidence type="ECO:0000256" key="1">
    <source>
        <dbReference type="ARBA" id="ARBA00012493"/>
    </source>
</evidence>
<dbReference type="FunFam" id="3.10.20.370:FF:000001">
    <property type="entry name" value="Retrovirus-related Pol polyprotein from transposon 17.6-like protein"/>
    <property type="match status" value="1"/>
</dbReference>
<feature type="compositionally biased region" description="Basic and acidic residues" evidence="10">
    <location>
        <begin position="2609"/>
        <end position="2622"/>
    </location>
</feature>
<evidence type="ECO:0000256" key="8">
    <source>
        <dbReference type="PROSITE-ProRule" id="PRU00047"/>
    </source>
</evidence>
<dbReference type="Gene3D" id="2.40.70.10">
    <property type="entry name" value="Acid Proteases"/>
    <property type="match status" value="1"/>
</dbReference>
<dbReference type="InterPro" id="IPR012337">
    <property type="entry name" value="RNaseH-like_sf"/>
</dbReference>
<comment type="caution">
    <text evidence="13">The sequence shown here is derived from an EMBL/GenBank/DDBJ whole genome shotgun (WGS) entry which is preliminary data.</text>
</comment>
<evidence type="ECO:0000256" key="6">
    <source>
        <dbReference type="ARBA" id="ARBA00022801"/>
    </source>
</evidence>
<keyword evidence="8" id="KW-0862">Zinc</keyword>
<keyword evidence="9" id="KW-0175">Coiled coil</keyword>
<gene>
    <name evidence="13" type="ORF">Tci_061254</name>
</gene>
<keyword evidence="7 13" id="KW-0695">RNA-directed DNA polymerase</keyword>
<dbReference type="Pfam" id="PF08284">
    <property type="entry name" value="RVP_2"/>
    <property type="match status" value="1"/>
</dbReference>
<dbReference type="Gene3D" id="3.30.420.10">
    <property type="entry name" value="Ribonuclease H-like superfamily/Ribonuclease H"/>
    <property type="match status" value="2"/>
</dbReference>
<evidence type="ECO:0000256" key="7">
    <source>
        <dbReference type="ARBA" id="ARBA00022918"/>
    </source>
</evidence>
<evidence type="ECO:0000256" key="9">
    <source>
        <dbReference type="SAM" id="Coils"/>
    </source>
</evidence>
<feature type="region of interest" description="Disordered" evidence="10">
    <location>
        <begin position="3157"/>
        <end position="3180"/>
    </location>
</feature>
<sequence>MIIKKDSEIVKAKVERKYIALKAKKGSSDEMCLTSCSEDEEYAMVVRDFKKFFKRRGRFVRHLRTTKRRFEEAVMTRTVKVTENALDVATQIILLENVQNYQKTKTKELLSEALGAIAVKKMMRRQISDNNNGWLEEDPEEEPEKEDKDMVNDEEDDAEVINLYEEADPHNRPPPTSNEETEFAPPVVQIADADDVPIPCVIQFGSNFHVGESSAMRDLLPRNSEVYAPGPMYCDLKSVHRGVKRLSKQMHDMYRTKKKMVKKLRQDELRMNGQEFDITAVDSAVRENRSENTKMMKLIMDLRRIPYNLRFREEPSIYTAPVPRADDPYVMFHGTEGAVRLVCWFKKMENTFEISKCAEGKKVKFATATLHGRALTWWNSQVATLGREVANGRPWAEVKQMMTDEFCPTEEVQRFIELAVLCPDAIPNEKKKVKLYIKGLPEIIKGETTSSRPVTLNEAVRMAHALMEQKIQAKNERIAEGLKRKRIGHKAKDCRSKNVASGAAVQSNVVCYECREKSHKSCACPKKADQRGGNVQDKSFLDIMFSHLIDIKPVKLNSSYEVKLADRKVVSTNSVLRGCTLNLLDHFFDIDIMPIELGTFDVIVGIDWLVKHDALIVCGKKEVHVPYKNKTLVVKSDSSGALVLIVKKKDGSFRMCIDYRELNKLTVKNRYPLLRIDDLFDQLQALPEGTKNFIVYCDASLKGFGAVLMQREMVIAFASRQLKKYEENYMTHDLELGAVVFALRLWRHYLYGIKYTVYTDHKSPEYILDQKELNMRQRRWIELLSDYDCEIHYHPGKGNLVADALSRKDREPLRVRSLVMTVHTNLHEKILEAQTEEMKEDNVKAKNLGRLFKPKFEIRSNGICCFKGRLWLSLFGGIRDMIMHESHKSNKCLTCAKVKAEHQNPSGLLQQPEIPEWKWENITIDFVSGLPRTPSRYESIWVIVDRLTKSVHFLPMKKMDSIEKLAQLYLKEIVCRHGVHVSIISEKDIIPLEEIQLDDKLDFIKEPIEIMDREVKKLKQSRIPIVQVQWNSRRGPEYTWEREDFFKRNYPRLFSIKLETYGDTVTFKRRRDDEDADEEPSARSNRGSKKTRSGKELQSTSAPKERTSKSIGLSKEGSKSKTRSTNMSAQAKEEVHTDKDLEEPIHQEFKTGFTDDHTVDEISHHPDCTLAQKEDPRKSFNELIDTPLDFSVFVLNRLNVDTLTLELLASPTFKLMKGLCKSLVELEYFLKEVCKATIDQLDWNNPEVQQYRHDFQKPLPLIPNLQGRRVIPFDQFINDNLAYLSDGVSNRTYATLLMKTKAVDYGNIIWIEELVPNTIDSDKLYTFKEGDYNRLRLHNIDDMLLFLVQGKLTNLNIEEHLALGTVDITGFVRKLKCICYWADPFKGLKWSNVPGVKLSSLSKSDDTFPSLQALSNLHYLFRGFMDYLWSLELDISYFGPADMLEAYLRVLDGSFTLSIDVGTPCRETISFIYNLVRVSILFVSRVGMKCVDLIVLAFLKELICKVLGLLVSLLELNRLGILLDDSEKGRVVSSVIGGILSIEARDMDTKLLSASESNNTLPRCFEAVTFPSILLGWANEFHQDKASPVRVPVANFTLQSSVQLLRGNTDLVCSNQWMRPTMPYVPLKLKVFSMVAACASRATTTLLATSFLMAACHDLCCRCLKKLDGKRTIVILDKDMSHHNTEYRINWMLLELMLSKRSKKNTKCVNAVNEELTAVKHKLMIPQVFSAAKLHILNPNEFYLWKMRIEQYFLMTDYSLWEVILNGDSLVPTCIVEGVVQPVAPTTAEQKLARKNKLKARSTLLMALLDKHQLKFNSHKDAKTLMEAIKKRFGGNTETKKVQKTLLKQQFENFSGFSSKGLDQIHDRLQKLTHTLIWRNKTDLEDKSLDDLFNSLKIYESKVKHSSSLGTESHNLAFISSTTTDSINDSVSAAVNVSAVGSKLPQLDNEDLKQIDVDDLEEMDLKWQMAMLTMRARRFLQKTGRNLGANGPTSMGFDMAKVECYNCNRKGHFARECMSPKDSRMTAVAEPQRRNVPIETSTSNALVSQCDGTGTYDWSYQVKEEPTNFALMAFTSNSSSDNEVSSCSKACSKEYSQLQTQYDTLTKNFRKSQFDVISYQTGLESVEARLLVYKQNESILEENIKLINIKVQLRDTTLTTLRQKLDTTKKERDDFNMKLEKFKTSSKRLTDLLASQTSEKAGLGYNSQVSCCSPPVTGTFMPPKPALVFHTPPSDKNEHLAFNVQLSPTKTKQDISSRPSAPIIEDWVSDSKEDDMPQVCKDVPSFAQSSELVKSPRHSDQLFQAPILVAPPVPLRSNPHSKGSRRTKKACFVCKSEDHLIKDCDFHARELAHRPYASRDIHKQYAPVNHSKFLLHKVSAAAPPKSQLVLTTADRTVSTAKPIFYMPQPKLASHADSKSKSPLRRYLPRHSSSNSSNSPFRVTVAKASAVSVAQDKKGTWVWRPKCLVLDHDLRTISASMTLKQFDYNDSLGGSKGNPKGGKIIGKGKIKTGKLDFDDVYFVKELKFNLFSVSQICEKKNSVLFTDTKCLLLSSDFKLPNASQVLLRVPRENNITTTKMLLLMEEHDDDIQKSVSPDIHFSSSGAQSRKQGDKTENKDKDDVGAEADINNLEFIISVSPIPITRIHKDHPTTQIIGDLSSTTQTRSMARAFRDQGGISKMFNEDFHTLYQMDVKSSFLYGTIEEKVYVYQPPGFEDPENPDKVYKVVKALYGLHQAPRACQDKYVAEILKKFGLSEGKLASTPIDAEKPLLKDSDVMLFPSQQMVFNSPMLHLLRVEMVINSPWMLSKNWLVQKQTDFGKDISNSFMADNLPKVVWFSTHHVTFMKSWLVQKQTALESDCESWPPSNLYDRFQPSCRYHAIPFPYIGAFMPHKPDLVFNTALTAVETDHLAFNVQLSPTKTEQDLSHTTRPCAPIIKDWVSDSEEESETKSPQFVPSFAQSSKHVKTPRYYVQQIKTTIPAATPVLASPNSNSIGQRRNRKPCFICKSVYHLIKDCDYHTKKMAQLTPRNYANRGHHKQLKGIKREFSVPRTPQQNGIAEKKNQTLIKAARTMLVDLLLPIPFWAKAVNTACYVQNRVLVTKPHNKTPYELLHGRTPSIDFMRPFSCPVTILNTLDPLGTGPTWLFDIDSLTRTMNYQPVHPGNQTNSGADASQLPDDPDMPELEDIIYFDDEDVVGAEADFNNLESSILVSPIPSIRIHKDHPVSQIIGDMSSTTQTRSMTKEVKDQGVERPLFEGMLADRQPAEEGLVEEQVQVDDVIAAAVEEMLQRMLPMMLFHHLHLMTFHLLLKNHLHLLINHKLHLKLHHRKLVIIKLQARVKRLEKANKVKSLKLRHLRKVGTSRRIESSDDMEDVFNQERMINDMDKDEGIELDDSEVQEVVEVVTTAKLITDVVTAAAS</sequence>
<keyword evidence="3" id="KW-0548">Nucleotidyltransferase</keyword>
<dbReference type="SMART" id="SM00343">
    <property type="entry name" value="ZnF_C2HC"/>
    <property type="match status" value="5"/>
</dbReference>
<name>A0A6L2NT65_TANCI</name>
<dbReference type="GO" id="GO:0016787">
    <property type="term" value="F:hydrolase activity"/>
    <property type="evidence" value="ECO:0007669"/>
    <property type="project" value="UniProtKB-KW"/>
</dbReference>
<keyword evidence="5" id="KW-0255">Endonuclease</keyword>
<dbReference type="InterPro" id="IPR036397">
    <property type="entry name" value="RNaseH_sf"/>
</dbReference>
<proteinExistence type="predicted"/>
<keyword evidence="4" id="KW-0540">Nuclease</keyword>
<dbReference type="PROSITE" id="PS50994">
    <property type="entry name" value="INTEGRASE"/>
    <property type="match status" value="1"/>
</dbReference>
<evidence type="ECO:0000256" key="10">
    <source>
        <dbReference type="SAM" id="MobiDB-lite"/>
    </source>
</evidence>
<reference evidence="13" key="1">
    <citation type="journal article" date="2019" name="Sci. Rep.">
        <title>Draft genome of Tanacetum cinerariifolium, the natural source of mosquito coil.</title>
        <authorList>
            <person name="Yamashiro T."/>
            <person name="Shiraishi A."/>
            <person name="Satake H."/>
            <person name="Nakayama K."/>
        </authorList>
    </citation>
    <scope>NUCLEOTIDE SEQUENCE</scope>
</reference>
<dbReference type="SUPFAM" id="SSF53098">
    <property type="entry name" value="Ribonuclease H-like"/>
    <property type="match status" value="2"/>
</dbReference>
<dbReference type="CDD" id="cd00303">
    <property type="entry name" value="retropepsin_like"/>
    <property type="match status" value="1"/>
</dbReference>
<dbReference type="InterPro" id="IPR043502">
    <property type="entry name" value="DNA/RNA_pol_sf"/>
</dbReference>
<dbReference type="Pfam" id="PF07727">
    <property type="entry name" value="RVT_2"/>
    <property type="match status" value="1"/>
</dbReference>
<dbReference type="InterPro" id="IPR013103">
    <property type="entry name" value="RVT_2"/>
</dbReference>
<dbReference type="GO" id="GO:0004519">
    <property type="term" value="F:endonuclease activity"/>
    <property type="evidence" value="ECO:0007669"/>
    <property type="project" value="UniProtKB-KW"/>
</dbReference>
<dbReference type="InterPro" id="IPR050951">
    <property type="entry name" value="Retrovirus_Pol_polyprotein"/>
</dbReference>
<feature type="domain" description="CCHC-type" evidence="11">
    <location>
        <begin position="2004"/>
        <end position="2017"/>
    </location>
</feature>
<keyword evidence="8" id="KW-0863">Zinc-finger</keyword>
<protein>
    <recommendedName>
        <fullName evidence="1">RNA-directed DNA polymerase</fullName>
        <ecNumber evidence="1">2.7.7.49</ecNumber>
    </recommendedName>
</protein>
<evidence type="ECO:0000256" key="4">
    <source>
        <dbReference type="ARBA" id="ARBA00022722"/>
    </source>
</evidence>
<dbReference type="InterPro" id="IPR021109">
    <property type="entry name" value="Peptidase_aspartic_dom_sf"/>
</dbReference>
<feature type="compositionally biased region" description="Acidic residues" evidence="10">
    <location>
        <begin position="135"/>
        <end position="144"/>
    </location>
</feature>
<dbReference type="GO" id="GO:0008270">
    <property type="term" value="F:zinc ion binding"/>
    <property type="evidence" value="ECO:0007669"/>
    <property type="project" value="UniProtKB-KW"/>
</dbReference>
<feature type="region of interest" description="Disordered" evidence="10">
    <location>
        <begin position="129"/>
        <end position="154"/>
    </location>
</feature>
<feature type="region of interest" description="Disordered" evidence="10">
    <location>
        <begin position="1069"/>
        <end position="1141"/>
    </location>
</feature>
<dbReference type="Pfam" id="PF17917">
    <property type="entry name" value="RT_RNaseH"/>
    <property type="match status" value="1"/>
</dbReference>
<dbReference type="Gene3D" id="4.10.60.10">
    <property type="entry name" value="Zinc finger, CCHC-type"/>
    <property type="match status" value="1"/>
</dbReference>
<evidence type="ECO:0000256" key="3">
    <source>
        <dbReference type="ARBA" id="ARBA00022695"/>
    </source>
</evidence>
<dbReference type="EC" id="2.7.7.49" evidence="1"/>
<dbReference type="InterPro" id="IPR036875">
    <property type="entry name" value="Znf_CCHC_sf"/>
</dbReference>
<dbReference type="Gene3D" id="3.30.70.270">
    <property type="match status" value="1"/>
</dbReference>
<dbReference type="EMBL" id="BKCJ010009929">
    <property type="protein sequence ID" value="GEU89276.1"/>
    <property type="molecule type" value="Genomic_DNA"/>
</dbReference>
<dbReference type="SUPFAM" id="SSF57756">
    <property type="entry name" value="Retrovirus zinc finger-like domains"/>
    <property type="match status" value="1"/>
</dbReference>
<dbReference type="PANTHER" id="PTHR37984:SF5">
    <property type="entry name" value="PROTEIN NYNRIN-LIKE"/>
    <property type="match status" value="1"/>
</dbReference>